<name>A0A8C6Z934_NOTPE</name>
<sequence length="76" mass="8733">MATLPAADRRAFALKINRHSSAEIRKQFTLQPGFTQLCQRSLSTPGFSSLHLVSFEFIYLLYIDCHFTLLNICRLN</sequence>
<dbReference type="AlphaFoldDB" id="A0A8C6Z934"/>
<organism evidence="1 2">
    <name type="scientific">Nothoprocta perdicaria</name>
    <name type="common">Chilean tinamou</name>
    <name type="synonym">Crypturus perdicarius</name>
    <dbReference type="NCBI Taxonomy" id="30464"/>
    <lineage>
        <taxon>Eukaryota</taxon>
        <taxon>Metazoa</taxon>
        <taxon>Chordata</taxon>
        <taxon>Craniata</taxon>
        <taxon>Vertebrata</taxon>
        <taxon>Euteleostomi</taxon>
        <taxon>Archelosauria</taxon>
        <taxon>Archosauria</taxon>
        <taxon>Dinosauria</taxon>
        <taxon>Saurischia</taxon>
        <taxon>Theropoda</taxon>
        <taxon>Coelurosauria</taxon>
        <taxon>Aves</taxon>
        <taxon>Palaeognathae</taxon>
        <taxon>Tinamiformes</taxon>
        <taxon>Tinamidae</taxon>
        <taxon>Nothoprocta</taxon>
    </lineage>
</organism>
<keyword evidence="2" id="KW-1185">Reference proteome</keyword>
<dbReference type="Ensembl" id="ENSNPET00000012350.1">
    <property type="protein sequence ID" value="ENSNPEP00000012046.1"/>
    <property type="gene ID" value="ENSNPEG00000009021.1"/>
</dbReference>
<evidence type="ECO:0000313" key="2">
    <source>
        <dbReference type="Proteomes" id="UP000694420"/>
    </source>
</evidence>
<proteinExistence type="predicted"/>
<protein>
    <submittedName>
        <fullName evidence="1">Uncharacterized protein</fullName>
    </submittedName>
</protein>
<reference evidence="1" key="2">
    <citation type="submission" date="2025-09" db="UniProtKB">
        <authorList>
            <consortium name="Ensembl"/>
        </authorList>
    </citation>
    <scope>IDENTIFICATION</scope>
</reference>
<evidence type="ECO:0000313" key="1">
    <source>
        <dbReference type="Ensembl" id="ENSNPEP00000012046.1"/>
    </source>
</evidence>
<reference evidence="1" key="1">
    <citation type="submission" date="2025-08" db="UniProtKB">
        <authorList>
            <consortium name="Ensembl"/>
        </authorList>
    </citation>
    <scope>IDENTIFICATION</scope>
</reference>
<accession>A0A8C6Z934</accession>
<dbReference type="Proteomes" id="UP000694420">
    <property type="component" value="Unplaced"/>
</dbReference>